<gene>
    <name evidence="1" type="ORF">J2R62_02630</name>
</gene>
<dbReference type="Proteomes" id="UP000664658">
    <property type="component" value="Unassembled WGS sequence"/>
</dbReference>
<dbReference type="InterPro" id="IPR036390">
    <property type="entry name" value="WH_DNA-bd_sf"/>
</dbReference>
<dbReference type="InterPro" id="IPR036388">
    <property type="entry name" value="WH-like_DNA-bd_sf"/>
</dbReference>
<sequence>MILQDLRDLLQKHGRMTRKDLARQLNSSEDGVDAMLQVWMRKGRVSKDEQKVCGGSCCGAAQEVYYRWLDAQGIALVVRH</sequence>
<proteinExistence type="predicted"/>
<comment type="caution">
    <text evidence="1">The sequence shown here is derived from an EMBL/GenBank/DDBJ whole genome shotgun (WGS) entry which is preliminary data.</text>
</comment>
<dbReference type="Pfam" id="PF09012">
    <property type="entry name" value="FeoC"/>
    <property type="match status" value="1"/>
</dbReference>
<reference evidence="1" key="1">
    <citation type="submission" date="2021-03" db="EMBL/GenBank/DDBJ databases">
        <title>Plesiomonas shigelloides zfcc0051, isolated from zebrafish feces.</title>
        <authorList>
            <person name="Vanderhoek Z."/>
            <person name="Gaulke C."/>
        </authorList>
    </citation>
    <scope>NUCLEOTIDE SEQUENCE</scope>
    <source>
        <strain evidence="1">Zfcc0051</strain>
    </source>
</reference>
<accession>A0A1A9AZY3</accession>
<dbReference type="EMBL" id="JAFNAA010000002">
    <property type="protein sequence ID" value="MBO1107128.1"/>
    <property type="molecule type" value="Genomic_DNA"/>
</dbReference>
<evidence type="ECO:0000313" key="1">
    <source>
        <dbReference type="EMBL" id="MBO1107128.1"/>
    </source>
</evidence>
<dbReference type="InterPro" id="IPR015102">
    <property type="entry name" value="Tscrpt_reg_HTH_FeoC"/>
</dbReference>
<protein>
    <submittedName>
        <fullName evidence="1">FeoC-like transcriptional regulator</fullName>
    </submittedName>
</protein>
<dbReference type="KEGG" id="pshi:SAMEA2665130_2182"/>
<dbReference type="AlphaFoldDB" id="A0A1A9AZY3"/>
<organism evidence="1 2">
    <name type="scientific">Plesiomonas shigelloides</name>
    <name type="common">Aeromonas shigelloides</name>
    <dbReference type="NCBI Taxonomy" id="703"/>
    <lineage>
        <taxon>Bacteria</taxon>
        <taxon>Pseudomonadati</taxon>
        <taxon>Pseudomonadota</taxon>
        <taxon>Gammaproteobacteria</taxon>
        <taxon>Enterobacterales</taxon>
        <taxon>Enterobacteriaceae</taxon>
        <taxon>Plesiomonas</taxon>
    </lineage>
</organism>
<evidence type="ECO:0000313" key="2">
    <source>
        <dbReference type="Proteomes" id="UP000664658"/>
    </source>
</evidence>
<dbReference type="GeneID" id="69703956"/>
<dbReference type="Gene3D" id="1.10.10.10">
    <property type="entry name" value="Winged helix-like DNA-binding domain superfamily/Winged helix DNA-binding domain"/>
    <property type="match status" value="1"/>
</dbReference>
<dbReference type="RefSeq" id="WP_010864220.1">
    <property type="nucleotide sequence ID" value="NZ_CP027852.1"/>
</dbReference>
<name>A0A1A9AZY3_PLESH</name>
<dbReference type="SUPFAM" id="SSF46785">
    <property type="entry name" value="Winged helix' DNA-binding domain"/>
    <property type="match status" value="1"/>
</dbReference>